<comment type="caution">
    <text evidence="15">The sequence shown here is derived from an EMBL/GenBank/DDBJ whole genome shotgun (WGS) entry which is preliminary data.</text>
</comment>
<reference evidence="15 16" key="1">
    <citation type="submission" date="2018-11" db="EMBL/GenBank/DDBJ databases">
        <title>Genomic Encyclopedia of Type Strains, Phase IV (KMG-IV): sequencing the most valuable type-strain genomes for metagenomic binning, comparative biology and taxonomic classification.</title>
        <authorList>
            <person name="Goeker M."/>
        </authorList>
    </citation>
    <scope>NUCLEOTIDE SEQUENCE [LARGE SCALE GENOMIC DNA]</scope>
    <source>
        <strain evidence="15 16">DSM 21945</strain>
    </source>
</reference>
<dbReference type="GO" id="GO:0016757">
    <property type="term" value="F:glycosyltransferase activity"/>
    <property type="evidence" value="ECO:0007669"/>
    <property type="project" value="UniProtKB-KW"/>
</dbReference>
<keyword evidence="16" id="KW-1185">Reference proteome</keyword>
<sequence length="305" mass="33338">MPSAIGDAMRFLIALLFVTTLPAFCAVFPMPAANQAILGKPSTYIVKHGDSFEKIARRFGVGPLNIIEANPGLDPLLPPPGTRITLPTALLVPNVERKGIVINLAELRLYYFDNSAKKLYVFPVGIGRIGLDTPLGVTKIVQKEKNPTWTPTQGTRDRFAAEGKTLPDVVPAGPDNPLGLFAMRLGFGHGEYLIHGTNQDVGIGMRVSAGCIRLEPKDIESLFAMVPAGTQVRIINEPVKTAKEPDGRFYMEVHKPLSRTGQDTQVLTLSRTQQRQLSEKTIDDSKVREALRLQPGVPQLVGWLN</sequence>
<dbReference type="PROSITE" id="PS51782">
    <property type="entry name" value="LYSM"/>
    <property type="match status" value="1"/>
</dbReference>
<comment type="pathway">
    <text evidence="2 12">Cell wall biogenesis; peptidoglycan biosynthesis.</text>
</comment>
<dbReference type="InterPro" id="IPR041597">
    <property type="entry name" value="Ldt_C"/>
</dbReference>
<organism evidence="15 16">
    <name type="scientific">Gallaecimonas pentaromativorans</name>
    <dbReference type="NCBI Taxonomy" id="584787"/>
    <lineage>
        <taxon>Bacteria</taxon>
        <taxon>Pseudomonadati</taxon>
        <taxon>Pseudomonadota</taxon>
        <taxon>Gammaproteobacteria</taxon>
        <taxon>Enterobacterales</taxon>
        <taxon>Gallaecimonadaceae</taxon>
        <taxon>Gallaecimonas</taxon>
    </lineage>
</organism>
<evidence type="ECO:0000313" key="15">
    <source>
        <dbReference type="EMBL" id="ROQ25846.1"/>
    </source>
</evidence>
<dbReference type="Pfam" id="PF01476">
    <property type="entry name" value="LysM"/>
    <property type="match status" value="1"/>
</dbReference>
<keyword evidence="10 12" id="KW-0573">Peptidoglycan synthesis</keyword>
<dbReference type="GO" id="GO:0042597">
    <property type="term" value="C:periplasmic space"/>
    <property type="evidence" value="ECO:0007669"/>
    <property type="project" value="UniProtKB-SubCell"/>
</dbReference>
<dbReference type="GO" id="GO:0008360">
    <property type="term" value="P:regulation of cell shape"/>
    <property type="evidence" value="ECO:0007669"/>
    <property type="project" value="UniProtKB-UniRule"/>
</dbReference>
<dbReference type="Pfam" id="PF17969">
    <property type="entry name" value="Ldt_C"/>
    <property type="match status" value="1"/>
</dbReference>
<evidence type="ECO:0000256" key="9">
    <source>
        <dbReference type="ARBA" id="ARBA00022960"/>
    </source>
</evidence>
<comment type="subcellular location">
    <subcellularLocation>
        <location evidence="1">Periplasm</location>
    </subcellularLocation>
</comment>
<dbReference type="GO" id="GO:0005576">
    <property type="term" value="C:extracellular region"/>
    <property type="evidence" value="ECO:0007669"/>
    <property type="project" value="TreeGrafter"/>
</dbReference>
<evidence type="ECO:0000259" key="13">
    <source>
        <dbReference type="PROSITE" id="PS51782"/>
    </source>
</evidence>
<dbReference type="AlphaFoldDB" id="A0A3N1PMV3"/>
<feature type="active site" description="Proton donor/acceptor" evidence="12">
    <location>
        <position position="195"/>
    </location>
</feature>
<dbReference type="UniPathway" id="UPA00219"/>
<dbReference type="CDD" id="cd00118">
    <property type="entry name" value="LysM"/>
    <property type="match status" value="1"/>
</dbReference>
<feature type="active site" description="Nucleophile" evidence="12">
    <location>
        <position position="211"/>
    </location>
</feature>
<gene>
    <name evidence="15" type="ORF">EDC28_105156</name>
</gene>
<evidence type="ECO:0000256" key="1">
    <source>
        <dbReference type="ARBA" id="ARBA00004418"/>
    </source>
</evidence>
<feature type="domain" description="LysM" evidence="13">
    <location>
        <begin position="42"/>
        <end position="86"/>
    </location>
</feature>
<evidence type="ECO:0000313" key="16">
    <source>
        <dbReference type="Proteomes" id="UP000268033"/>
    </source>
</evidence>
<dbReference type="Pfam" id="PF03734">
    <property type="entry name" value="YkuD"/>
    <property type="match status" value="1"/>
</dbReference>
<evidence type="ECO:0000256" key="11">
    <source>
        <dbReference type="ARBA" id="ARBA00023316"/>
    </source>
</evidence>
<keyword evidence="6" id="KW-0732">Signal</keyword>
<dbReference type="GO" id="GO:0018104">
    <property type="term" value="P:peptidoglycan-protein cross-linking"/>
    <property type="evidence" value="ECO:0007669"/>
    <property type="project" value="TreeGrafter"/>
</dbReference>
<dbReference type="GO" id="GO:0071555">
    <property type="term" value="P:cell wall organization"/>
    <property type="evidence" value="ECO:0007669"/>
    <property type="project" value="UniProtKB-UniRule"/>
</dbReference>
<dbReference type="PROSITE" id="PS52029">
    <property type="entry name" value="LD_TPASE"/>
    <property type="match status" value="1"/>
</dbReference>
<name>A0A3N1PMV3_9GAMM</name>
<keyword evidence="4" id="KW-0328">Glycosyltransferase</keyword>
<keyword evidence="9 12" id="KW-0133">Cell shape</keyword>
<feature type="domain" description="L,D-TPase catalytic" evidence="14">
    <location>
        <begin position="98"/>
        <end position="235"/>
    </location>
</feature>
<dbReference type="InterPro" id="IPR038063">
    <property type="entry name" value="Transpep_catalytic_dom"/>
</dbReference>
<evidence type="ECO:0000256" key="2">
    <source>
        <dbReference type="ARBA" id="ARBA00004752"/>
    </source>
</evidence>
<evidence type="ECO:0000256" key="7">
    <source>
        <dbReference type="ARBA" id="ARBA00022764"/>
    </source>
</evidence>
<dbReference type="SUPFAM" id="SSF141523">
    <property type="entry name" value="L,D-transpeptidase catalytic domain-like"/>
    <property type="match status" value="1"/>
</dbReference>
<keyword evidence="11 12" id="KW-0961">Cell wall biogenesis/degradation</keyword>
<dbReference type="PANTHER" id="PTHR30582">
    <property type="entry name" value="L,D-TRANSPEPTIDASE"/>
    <property type="match status" value="1"/>
</dbReference>
<dbReference type="CDD" id="cd16913">
    <property type="entry name" value="YkuD_like"/>
    <property type="match status" value="1"/>
</dbReference>
<dbReference type="SMART" id="SM00257">
    <property type="entry name" value="LysM"/>
    <property type="match status" value="1"/>
</dbReference>
<evidence type="ECO:0000256" key="3">
    <source>
        <dbReference type="ARBA" id="ARBA00005992"/>
    </source>
</evidence>
<dbReference type="PANTHER" id="PTHR30582:SF24">
    <property type="entry name" value="L,D-TRANSPEPTIDASE ERFK_SRFK-RELATED"/>
    <property type="match status" value="1"/>
</dbReference>
<keyword evidence="7" id="KW-0574">Periplasm</keyword>
<protein>
    <submittedName>
        <fullName evidence="15">L,D-transpeptidase ErfK/SrfK/L,D-transpeptidase YcfS</fullName>
    </submittedName>
</protein>
<dbReference type="EMBL" id="RJUL01000005">
    <property type="protein sequence ID" value="ROQ25846.1"/>
    <property type="molecule type" value="Genomic_DNA"/>
</dbReference>
<dbReference type="Gene3D" id="3.10.350.10">
    <property type="entry name" value="LysM domain"/>
    <property type="match status" value="1"/>
</dbReference>
<dbReference type="InterPro" id="IPR005490">
    <property type="entry name" value="LD_TPept_cat_dom"/>
</dbReference>
<keyword evidence="8" id="KW-0378">Hydrolase</keyword>
<accession>A0A3N1PMV3</accession>
<dbReference type="GO" id="GO:0071972">
    <property type="term" value="F:peptidoglycan L,D-transpeptidase activity"/>
    <property type="evidence" value="ECO:0007669"/>
    <property type="project" value="TreeGrafter"/>
</dbReference>
<dbReference type="SUPFAM" id="SSF54106">
    <property type="entry name" value="LysM domain"/>
    <property type="match status" value="1"/>
</dbReference>
<comment type="similarity">
    <text evidence="3">Belongs to the YkuD family.</text>
</comment>
<evidence type="ECO:0000256" key="6">
    <source>
        <dbReference type="ARBA" id="ARBA00022729"/>
    </source>
</evidence>
<dbReference type="Proteomes" id="UP000268033">
    <property type="component" value="Unassembled WGS sequence"/>
</dbReference>
<evidence type="ECO:0000256" key="8">
    <source>
        <dbReference type="ARBA" id="ARBA00022801"/>
    </source>
</evidence>
<proteinExistence type="inferred from homology"/>
<dbReference type="InterPro" id="IPR050979">
    <property type="entry name" value="LD-transpeptidase"/>
</dbReference>
<evidence type="ECO:0000256" key="5">
    <source>
        <dbReference type="ARBA" id="ARBA00022679"/>
    </source>
</evidence>
<evidence type="ECO:0000256" key="4">
    <source>
        <dbReference type="ARBA" id="ARBA00022676"/>
    </source>
</evidence>
<keyword evidence="5" id="KW-0808">Transferase</keyword>
<evidence type="ECO:0000256" key="10">
    <source>
        <dbReference type="ARBA" id="ARBA00022984"/>
    </source>
</evidence>
<dbReference type="InterPro" id="IPR036779">
    <property type="entry name" value="LysM_dom_sf"/>
</dbReference>
<dbReference type="Gene3D" id="2.40.440.10">
    <property type="entry name" value="L,D-transpeptidase catalytic domain-like"/>
    <property type="match status" value="1"/>
</dbReference>
<evidence type="ECO:0000256" key="12">
    <source>
        <dbReference type="PROSITE-ProRule" id="PRU01373"/>
    </source>
</evidence>
<dbReference type="InterPro" id="IPR018392">
    <property type="entry name" value="LysM"/>
</dbReference>
<dbReference type="STRING" id="584787.GCA_001247655_02905"/>
<evidence type="ECO:0000259" key="14">
    <source>
        <dbReference type="PROSITE" id="PS52029"/>
    </source>
</evidence>